<dbReference type="InterPro" id="IPR036217">
    <property type="entry name" value="MethylDNA_cys_MeTrfase_DNAb"/>
</dbReference>
<dbReference type="EC" id="2.1.1.63" evidence="9"/>
<dbReference type="Gene3D" id="3.30.160.70">
    <property type="entry name" value="Methylated DNA-protein cysteine methyltransferase domain"/>
    <property type="match status" value="1"/>
</dbReference>
<sequence length="173" mass="19367">MNYIQNYISPIGEMFMFSDGENLINLSYVNAKYYQELHKSNAIKNNLPIFETTKSWLDIYFNGGIPNFTPSIKLKGTDFRIKVWKLLMDIPYGTTTTYGEIAKKISSQNNLKQMSAQAVGGAIGHNPISIIIPCHRVVGSDGCITGYAGGIDKKVKLLKIEGAYKDNFYLPKI</sequence>
<comment type="catalytic activity">
    <reaction evidence="1 9">
        <text>a 4-O-methyl-thymidine in DNA + L-cysteinyl-[protein] = a thymidine in DNA + S-methyl-L-cysteinyl-[protein]</text>
        <dbReference type="Rhea" id="RHEA:53428"/>
        <dbReference type="Rhea" id="RHEA-COMP:10131"/>
        <dbReference type="Rhea" id="RHEA-COMP:10132"/>
        <dbReference type="Rhea" id="RHEA-COMP:13555"/>
        <dbReference type="Rhea" id="RHEA-COMP:13556"/>
        <dbReference type="ChEBI" id="CHEBI:29950"/>
        <dbReference type="ChEBI" id="CHEBI:82612"/>
        <dbReference type="ChEBI" id="CHEBI:137386"/>
        <dbReference type="ChEBI" id="CHEBI:137387"/>
        <dbReference type="EC" id="2.1.1.63"/>
    </reaction>
</comment>
<dbReference type="GO" id="GO:0006307">
    <property type="term" value="P:DNA alkylation repair"/>
    <property type="evidence" value="ECO:0007669"/>
    <property type="project" value="UniProtKB-UniRule"/>
</dbReference>
<evidence type="ECO:0000259" key="11">
    <source>
        <dbReference type="Pfam" id="PF02870"/>
    </source>
</evidence>
<evidence type="ECO:0000256" key="5">
    <source>
        <dbReference type="ARBA" id="ARBA00022679"/>
    </source>
</evidence>
<evidence type="ECO:0000256" key="4">
    <source>
        <dbReference type="ARBA" id="ARBA00022603"/>
    </source>
</evidence>
<evidence type="ECO:0000313" key="12">
    <source>
        <dbReference type="EMBL" id="SUB75261.1"/>
    </source>
</evidence>
<name>A0A379DCD7_9FIRM</name>
<dbReference type="RefSeq" id="WP_004820251.1">
    <property type="nucleotide sequence ID" value="NZ_UGTH01000001.1"/>
</dbReference>
<dbReference type="GO" id="GO:0005737">
    <property type="term" value="C:cytoplasm"/>
    <property type="evidence" value="ECO:0007669"/>
    <property type="project" value="UniProtKB-SubCell"/>
</dbReference>
<dbReference type="AlphaFoldDB" id="A0A379DCD7"/>
<keyword evidence="4 9" id="KW-0489">Methyltransferase</keyword>
<dbReference type="Pfam" id="PF02870">
    <property type="entry name" value="Methyltransf_1N"/>
    <property type="match status" value="1"/>
</dbReference>
<keyword evidence="5 9" id="KW-0808">Transferase</keyword>
<dbReference type="SUPFAM" id="SSF46767">
    <property type="entry name" value="Methylated DNA-protein cysteine methyltransferase, C-terminal domain"/>
    <property type="match status" value="1"/>
</dbReference>
<comment type="catalytic activity">
    <reaction evidence="8 9">
        <text>a 6-O-methyl-2'-deoxyguanosine in DNA + L-cysteinyl-[protein] = S-methyl-L-cysteinyl-[protein] + a 2'-deoxyguanosine in DNA</text>
        <dbReference type="Rhea" id="RHEA:24000"/>
        <dbReference type="Rhea" id="RHEA-COMP:10131"/>
        <dbReference type="Rhea" id="RHEA-COMP:10132"/>
        <dbReference type="Rhea" id="RHEA-COMP:11367"/>
        <dbReference type="Rhea" id="RHEA-COMP:11368"/>
        <dbReference type="ChEBI" id="CHEBI:29950"/>
        <dbReference type="ChEBI" id="CHEBI:82612"/>
        <dbReference type="ChEBI" id="CHEBI:85445"/>
        <dbReference type="ChEBI" id="CHEBI:85448"/>
        <dbReference type="EC" id="2.1.1.63"/>
    </reaction>
</comment>
<dbReference type="InterPro" id="IPR008332">
    <property type="entry name" value="MethylG_MeTrfase_N"/>
</dbReference>
<dbReference type="InterPro" id="IPR014048">
    <property type="entry name" value="MethylDNA_cys_MeTrfase_DNA-bd"/>
</dbReference>
<comment type="similarity">
    <text evidence="2 9">Belongs to the MGMT family.</text>
</comment>
<dbReference type="Proteomes" id="UP000254777">
    <property type="component" value="Unassembled WGS sequence"/>
</dbReference>
<dbReference type="PANTHER" id="PTHR10815:SF5">
    <property type="entry name" value="METHYLATED-DNA--PROTEIN-CYSTEINE METHYLTRANSFERASE"/>
    <property type="match status" value="1"/>
</dbReference>
<dbReference type="GO" id="GO:0003908">
    <property type="term" value="F:methylated-DNA-[protein]-cysteine S-methyltransferase activity"/>
    <property type="evidence" value="ECO:0007669"/>
    <property type="project" value="UniProtKB-UniRule"/>
</dbReference>
<evidence type="ECO:0000256" key="1">
    <source>
        <dbReference type="ARBA" id="ARBA00001286"/>
    </source>
</evidence>
<evidence type="ECO:0000256" key="2">
    <source>
        <dbReference type="ARBA" id="ARBA00008711"/>
    </source>
</evidence>
<accession>A0A379DCD7</accession>
<comment type="miscellaneous">
    <text evidence="9">This enzyme catalyzes only one turnover and therefore is not strictly catalytic. According to one definition, an enzyme is a biocatalyst that acts repeatedly and over many reaction cycles.</text>
</comment>
<proteinExistence type="inferred from homology"/>
<keyword evidence="7 9" id="KW-0234">DNA repair</keyword>
<comment type="function">
    <text evidence="9">Involved in the cellular defense against the biological effects of O6-methylguanine (O6-MeG) and O4-methylthymine (O4-MeT) in DNA. Repairs the methylated nucleobase in DNA by stoichiometrically transferring the methyl group to a cysteine residue in the enzyme. This is a suicide reaction: the enzyme is irreversibly inactivated.</text>
</comment>
<evidence type="ECO:0000313" key="13">
    <source>
        <dbReference type="Proteomes" id="UP000254777"/>
    </source>
</evidence>
<gene>
    <name evidence="12" type="primary">adaB</name>
    <name evidence="12" type="ORF">NCTC11088_01050</name>
</gene>
<feature type="domain" description="Methylated-DNA-[protein]-cysteine S-methyltransferase DNA binding" evidence="10">
    <location>
        <begin position="78"/>
        <end position="163"/>
    </location>
</feature>
<comment type="subcellular location">
    <subcellularLocation>
        <location evidence="9">Cytoplasm</location>
    </subcellularLocation>
</comment>
<feature type="active site" description="Nucleophile; methyl group acceptor" evidence="9">
    <location>
        <position position="134"/>
    </location>
</feature>
<dbReference type="EMBL" id="UGTH01000001">
    <property type="protein sequence ID" value="SUB75261.1"/>
    <property type="molecule type" value="Genomic_DNA"/>
</dbReference>
<dbReference type="NCBIfam" id="TIGR00589">
    <property type="entry name" value="ogt"/>
    <property type="match status" value="1"/>
</dbReference>
<dbReference type="Gene3D" id="1.10.10.10">
    <property type="entry name" value="Winged helix-like DNA-binding domain superfamily/Winged helix DNA-binding domain"/>
    <property type="match status" value="1"/>
</dbReference>
<dbReference type="InterPro" id="IPR001497">
    <property type="entry name" value="MethylDNA_cys_MeTrfase_AS"/>
</dbReference>
<dbReference type="InterPro" id="IPR036388">
    <property type="entry name" value="WH-like_DNA-bd_sf"/>
</dbReference>
<dbReference type="Pfam" id="PF01035">
    <property type="entry name" value="DNA_binding_1"/>
    <property type="match status" value="1"/>
</dbReference>
<keyword evidence="3 9" id="KW-0963">Cytoplasm</keyword>
<dbReference type="HAMAP" id="MF_00772">
    <property type="entry name" value="OGT"/>
    <property type="match status" value="1"/>
</dbReference>
<feature type="domain" description="Methylguanine DNA methyltransferase ribonuclease-like" evidence="11">
    <location>
        <begin position="6"/>
        <end position="64"/>
    </location>
</feature>
<evidence type="ECO:0000256" key="7">
    <source>
        <dbReference type="ARBA" id="ARBA00023204"/>
    </source>
</evidence>
<protein>
    <recommendedName>
        <fullName evidence="9">Methylated-DNA--protein-cysteine methyltransferase</fullName>
        <ecNumber evidence="9">2.1.1.63</ecNumber>
    </recommendedName>
    <alternativeName>
        <fullName evidence="9">6-O-methylguanine-DNA methyltransferase</fullName>
        <shortName evidence="9">MGMT</shortName>
    </alternativeName>
    <alternativeName>
        <fullName evidence="9">O-6-methylguanine-DNA-alkyltransferase</fullName>
    </alternativeName>
</protein>
<evidence type="ECO:0000256" key="3">
    <source>
        <dbReference type="ARBA" id="ARBA00022490"/>
    </source>
</evidence>
<reference evidence="12 13" key="1">
    <citation type="submission" date="2018-06" db="EMBL/GenBank/DDBJ databases">
        <authorList>
            <consortium name="Pathogen Informatics"/>
            <person name="Doyle S."/>
        </authorList>
    </citation>
    <scope>NUCLEOTIDE SEQUENCE [LARGE SCALE GENOMIC DNA]</scope>
    <source>
        <strain evidence="12 13">NCTC11088</strain>
    </source>
</reference>
<dbReference type="SUPFAM" id="SSF53155">
    <property type="entry name" value="Methylated DNA-protein cysteine methyltransferase domain"/>
    <property type="match status" value="1"/>
</dbReference>
<keyword evidence="6 9" id="KW-0227">DNA damage</keyword>
<dbReference type="PROSITE" id="PS00374">
    <property type="entry name" value="MGMT"/>
    <property type="match status" value="1"/>
</dbReference>
<organism evidence="12 13">
    <name type="scientific">Peptoniphilus indolicus</name>
    <dbReference type="NCBI Taxonomy" id="33030"/>
    <lineage>
        <taxon>Bacteria</taxon>
        <taxon>Bacillati</taxon>
        <taxon>Bacillota</taxon>
        <taxon>Tissierellia</taxon>
        <taxon>Tissierellales</taxon>
        <taxon>Peptoniphilaceae</taxon>
        <taxon>Peptoniphilus</taxon>
    </lineage>
</organism>
<dbReference type="FunFam" id="1.10.10.10:FF:000214">
    <property type="entry name" value="Methylated-DNA--protein-cysteine methyltransferase"/>
    <property type="match status" value="1"/>
</dbReference>
<evidence type="ECO:0000256" key="9">
    <source>
        <dbReference type="HAMAP-Rule" id="MF_00772"/>
    </source>
</evidence>
<evidence type="ECO:0000256" key="6">
    <source>
        <dbReference type="ARBA" id="ARBA00022763"/>
    </source>
</evidence>
<dbReference type="InterPro" id="IPR023546">
    <property type="entry name" value="MGMT"/>
</dbReference>
<dbReference type="CDD" id="cd06445">
    <property type="entry name" value="ATase"/>
    <property type="match status" value="1"/>
</dbReference>
<dbReference type="GO" id="GO:0032259">
    <property type="term" value="P:methylation"/>
    <property type="evidence" value="ECO:0007669"/>
    <property type="project" value="UniProtKB-KW"/>
</dbReference>
<evidence type="ECO:0000259" key="10">
    <source>
        <dbReference type="Pfam" id="PF01035"/>
    </source>
</evidence>
<dbReference type="PANTHER" id="PTHR10815">
    <property type="entry name" value="METHYLATED-DNA--PROTEIN-CYSTEINE METHYLTRANSFERASE"/>
    <property type="match status" value="1"/>
</dbReference>
<dbReference type="InterPro" id="IPR036631">
    <property type="entry name" value="MGMT_N_sf"/>
</dbReference>
<evidence type="ECO:0000256" key="8">
    <source>
        <dbReference type="ARBA" id="ARBA00049348"/>
    </source>
</evidence>